<dbReference type="SUPFAM" id="SSF53335">
    <property type="entry name" value="S-adenosyl-L-methionine-dependent methyltransferases"/>
    <property type="match status" value="1"/>
</dbReference>
<name>A0A815BTN7_ADIRI</name>
<dbReference type="AlphaFoldDB" id="A0A815BTN7"/>
<feature type="region of interest" description="Disordered" evidence="2">
    <location>
        <begin position="1"/>
        <end position="66"/>
    </location>
</feature>
<organism evidence="6 7">
    <name type="scientific">Adineta ricciae</name>
    <name type="common">Rotifer</name>
    <dbReference type="NCBI Taxonomy" id="249248"/>
    <lineage>
        <taxon>Eukaryota</taxon>
        <taxon>Metazoa</taxon>
        <taxon>Spiralia</taxon>
        <taxon>Gnathifera</taxon>
        <taxon>Rotifera</taxon>
        <taxon>Eurotatoria</taxon>
        <taxon>Bdelloidea</taxon>
        <taxon>Adinetida</taxon>
        <taxon>Adinetidae</taxon>
        <taxon>Adineta</taxon>
    </lineage>
</organism>
<dbReference type="PROSITE" id="PS50174">
    <property type="entry name" value="G_PATCH"/>
    <property type="match status" value="1"/>
</dbReference>
<dbReference type="Proteomes" id="UP000663852">
    <property type="component" value="Unassembled WGS sequence"/>
</dbReference>
<feature type="region of interest" description="Disordered" evidence="2">
    <location>
        <begin position="116"/>
        <end position="146"/>
    </location>
</feature>
<dbReference type="PROSITE" id="PS51613">
    <property type="entry name" value="SAM_MT_RRMJ"/>
    <property type="match status" value="1"/>
</dbReference>
<keyword evidence="1" id="KW-0949">S-adenosyl-L-methionine</keyword>
<keyword evidence="7" id="KW-1185">Reference proteome</keyword>
<evidence type="ECO:0000256" key="2">
    <source>
        <dbReference type="SAM" id="MobiDB-lite"/>
    </source>
</evidence>
<dbReference type="InterPro" id="IPR025816">
    <property type="entry name" value="RrmJ-type_MeTrfase"/>
</dbReference>
<feature type="domain" description="G-patch" evidence="3">
    <location>
        <begin position="145"/>
        <end position="191"/>
    </location>
</feature>
<dbReference type="GO" id="GO:0005634">
    <property type="term" value="C:nucleus"/>
    <property type="evidence" value="ECO:0007669"/>
    <property type="project" value="UniProtKB-SubCell"/>
</dbReference>
<evidence type="ECO:0000313" key="6">
    <source>
        <dbReference type="EMBL" id="CAF1274349.1"/>
    </source>
</evidence>
<dbReference type="GO" id="GO:0016556">
    <property type="term" value="P:mRNA modification"/>
    <property type="evidence" value="ECO:0007669"/>
    <property type="project" value="UniProtKB-UniRule"/>
</dbReference>
<sequence>MSTIKKRKADEDNQQLSSKSPNKKNRSLTSNDSNASDKSNSTMFPPLCAPTSHSNQSSSSASSRIWNPVDGLDSTTSFSTNGQFAMATVDHSSMMYNPNHQNAKDVDIGCKRGVSTPTNFMQTPEKKPKNNLSPALPTPPPSTDNQSKALKMMAKMGFDKTRGLGRNAQGPTQIVEESKQKGHRGLGYTVEGFNDEAAEWDFDTDPAPVEEEVHWCPPSEHTEDPLNLEEIRQWVEIGPKKKVIDDEVEFCDGEILEDMLSAKTVFDNLAQKEMEDARARSNVYETIGGSIFQNRAAVKMANIDHVFHRMFTDPRTPDNQRSLINSDEPLYFADVCAGPGGFSEYVLWRKQWYSRGFGFTLKGKDDFKLRKFIAGTPETFDTYYGVNGLSGDGNIYTPENIDALQSYVNKCTMNRGVHIMMADGGFSVEGQENIQEILSKQLYLCQFLTALTILRPGGHFVCKLFDIFTPFSVGLIYLMYRTFHHVSLHKPVTSRPANSERYIICKSLRGSVRDIVRPYLYEINLLQNKYSNESEPNDVQSIVPMNILKENERFCEYIRNSNDQMGLNQIRNLKKIRAFASNAALQDMRQHEIRSQCLQYWQLPDEPRQRPRDLQLVDVKNNLFYQLDSGMESIIVNLPNPLKSSVLEAQRIQSLFDYRCVLSLGDPVLLLSCGRDLVFVMDLRSPNKSWERLGPKFKIELPAHTLLLAERVEEHANDTRSNRPKATIYVIDAYFIGDQNMLIQNGRPVILMDRYRTLKIFEKAINKPVRNDLAPIRISEQFRLEQMDNQLQKLCLSGTLDHIDSERLYFTNTEVENRPHVPVRGLWIFKFVQHPWTILLSKSTQQKYFHDHTKRTSVFEHPHDSSHVASLRSTLENSFYWDFNGRSDTLTKSAFIAFIREKNHETQVQQRPNHHSAPHSQ</sequence>
<evidence type="ECO:0000259" key="4">
    <source>
        <dbReference type="PROSITE" id="PS51613"/>
    </source>
</evidence>
<evidence type="ECO:0000256" key="1">
    <source>
        <dbReference type="RuleBase" id="RU368012"/>
    </source>
</evidence>
<dbReference type="GO" id="GO:0005737">
    <property type="term" value="C:cytoplasm"/>
    <property type="evidence" value="ECO:0007669"/>
    <property type="project" value="TreeGrafter"/>
</dbReference>
<dbReference type="Pfam" id="PF01585">
    <property type="entry name" value="G-patch"/>
    <property type="match status" value="1"/>
</dbReference>
<gene>
    <name evidence="5" type="ORF">EDS130_LOCUS26910</name>
    <name evidence="6" type="ORF">XAT740_LOCUS27470</name>
</gene>
<keyword evidence="1" id="KW-0808">Transferase</keyword>
<keyword evidence="1" id="KW-0506">mRNA capping</keyword>
<dbReference type="EMBL" id="CAJNOR010002295">
    <property type="protein sequence ID" value="CAF1274349.1"/>
    <property type="molecule type" value="Genomic_DNA"/>
</dbReference>
<protein>
    <recommendedName>
        <fullName evidence="1">Cap-specific mRNA (nucleoside-2'-O-)-methyltransferase 1</fullName>
        <ecNumber evidence="1">2.1.1.57</ecNumber>
    </recommendedName>
    <alternativeName>
        <fullName evidence="1">Cap1 2'O-ribose methyltransferase 1</fullName>
    </alternativeName>
</protein>
<evidence type="ECO:0000259" key="3">
    <source>
        <dbReference type="PROSITE" id="PS50174"/>
    </source>
</evidence>
<evidence type="ECO:0000313" key="7">
    <source>
        <dbReference type="Proteomes" id="UP000663828"/>
    </source>
</evidence>
<feature type="compositionally biased region" description="Low complexity" evidence="2">
    <location>
        <begin position="30"/>
        <end position="41"/>
    </location>
</feature>
<feature type="domain" description="RrmJ-type SAM-dependent 2'-O-MTase" evidence="4">
    <location>
        <begin position="291"/>
        <end position="509"/>
    </location>
</feature>
<dbReference type="GO" id="GO:0032259">
    <property type="term" value="P:methylation"/>
    <property type="evidence" value="ECO:0007669"/>
    <property type="project" value="UniProtKB-KW"/>
</dbReference>
<keyword evidence="1" id="KW-0539">Nucleus</keyword>
<keyword evidence="1" id="KW-0489">Methyltransferase</keyword>
<dbReference type="InterPro" id="IPR029063">
    <property type="entry name" value="SAM-dependent_MTases_sf"/>
</dbReference>
<dbReference type="InterPro" id="IPR000467">
    <property type="entry name" value="G_patch_dom"/>
</dbReference>
<dbReference type="PANTHER" id="PTHR16121">
    <property type="entry name" value="CAP-SPECIFIC MRNA (NUCLEOSIDE-2'-O-)-METHYLTRANSFERASE 1-RELATED"/>
    <property type="match status" value="1"/>
</dbReference>
<dbReference type="InterPro" id="IPR002877">
    <property type="entry name" value="RNA_MeTrfase_FtsJ_dom"/>
</dbReference>
<feature type="compositionally biased region" description="Low complexity" evidence="2">
    <location>
        <begin position="52"/>
        <end position="63"/>
    </location>
</feature>
<dbReference type="Proteomes" id="UP000663828">
    <property type="component" value="Unassembled WGS sequence"/>
</dbReference>
<comment type="function">
    <text evidence="1">S-adenosyl-L-methionine-dependent methyltransferase that mediates RNA cap1 2'-O-ribose methylation to the 5'-cap structure of RNAs. Methylates the ribose of the first nucleotide of a m(7)GpppG-capped mRNA to produce m(7)GpppNmp (cap1).</text>
</comment>
<keyword evidence="1" id="KW-0507">mRNA processing</keyword>
<comment type="subcellular location">
    <subcellularLocation>
        <location evidence="1">Nucleus</location>
    </subcellularLocation>
</comment>
<dbReference type="EMBL" id="CAJNOJ010000166">
    <property type="protein sequence ID" value="CAF1230585.1"/>
    <property type="molecule type" value="Genomic_DNA"/>
</dbReference>
<accession>A0A815BTN7</accession>
<dbReference type="InterPro" id="IPR050851">
    <property type="entry name" value="mRNA_Cap_2O-Ribose_MeTrfase"/>
</dbReference>
<proteinExistence type="predicted"/>
<dbReference type="Pfam" id="PF01728">
    <property type="entry name" value="FtsJ"/>
    <property type="match status" value="1"/>
</dbReference>
<dbReference type="Gene3D" id="3.40.50.12760">
    <property type="match status" value="1"/>
</dbReference>
<evidence type="ECO:0000313" key="5">
    <source>
        <dbReference type="EMBL" id="CAF1230585.1"/>
    </source>
</evidence>
<dbReference type="EC" id="2.1.1.57" evidence="1"/>
<dbReference type="GO" id="GO:0003676">
    <property type="term" value="F:nucleic acid binding"/>
    <property type="evidence" value="ECO:0007669"/>
    <property type="project" value="UniProtKB-UniRule"/>
</dbReference>
<comment type="caution">
    <text evidence="6">The sequence shown here is derived from an EMBL/GenBank/DDBJ whole genome shotgun (WGS) entry which is preliminary data.</text>
</comment>
<reference evidence="6" key="1">
    <citation type="submission" date="2021-02" db="EMBL/GenBank/DDBJ databases">
        <authorList>
            <person name="Nowell W R."/>
        </authorList>
    </citation>
    <scope>NUCLEOTIDE SEQUENCE</scope>
</reference>
<dbReference type="FunFam" id="3.40.50.12760:FF:000004">
    <property type="entry name" value="FtsJ-like methyltransferase"/>
    <property type="match status" value="1"/>
</dbReference>
<dbReference type="SMART" id="SM00443">
    <property type="entry name" value="G_patch"/>
    <property type="match status" value="1"/>
</dbReference>
<comment type="catalytic activity">
    <reaction evidence="1">
        <text>a 5'-end (N(7)-methyl 5'-triphosphoguanosine)-ribonucleoside in mRNA + S-adenosyl-L-methionine = a 5'-end (N(7)-methyl 5'-triphosphoguanosine)-(2'-O-methyl-ribonucleoside) in mRNA + S-adenosyl-L-homocysteine + H(+)</text>
        <dbReference type="Rhea" id="RHEA:67020"/>
        <dbReference type="Rhea" id="RHEA-COMP:17167"/>
        <dbReference type="Rhea" id="RHEA-COMP:17168"/>
        <dbReference type="ChEBI" id="CHEBI:15378"/>
        <dbReference type="ChEBI" id="CHEBI:57856"/>
        <dbReference type="ChEBI" id="CHEBI:59789"/>
        <dbReference type="ChEBI" id="CHEBI:156461"/>
        <dbReference type="ChEBI" id="CHEBI:167609"/>
        <dbReference type="EC" id="2.1.1.57"/>
    </reaction>
</comment>
<dbReference type="OrthoDB" id="10251234at2759"/>
<dbReference type="GO" id="GO:0006370">
    <property type="term" value="P:7-methylguanosine mRNA capping"/>
    <property type="evidence" value="ECO:0007669"/>
    <property type="project" value="UniProtKB-UniRule"/>
</dbReference>
<dbReference type="GO" id="GO:0004483">
    <property type="term" value="F:methyltransferase cap1 activity"/>
    <property type="evidence" value="ECO:0007669"/>
    <property type="project" value="UniProtKB-UniRule"/>
</dbReference>
<dbReference type="PANTHER" id="PTHR16121:SF0">
    <property type="entry name" value="CAP-SPECIFIC MRNA (NUCLEOSIDE-2'-O-)-METHYLTRANSFERASE 1"/>
    <property type="match status" value="1"/>
</dbReference>